<feature type="transmembrane region" description="Helical" evidence="1">
    <location>
        <begin position="208"/>
        <end position="228"/>
    </location>
</feature>
<evidence type="ECO:0000313" key="3">
    <source>
        <dbReference type="Proteomes" id="UP000000212"/>
    </source>
</evidence>
<reference evidence="3" key="1">
    <citation type="journal article" date="2013" name="Genome Announc.">
        <title>Complete Chromosome Sequence of Carnobacterium maltaromaticum LMA 28.</title>
        <authorList>
            <person name="Cailliez-Grimal C."/>
            <person name="Chaillou S."/>
            <person name="Anba-Mondoloni J."/>
            <person name="Loux V."/>
            <person name="Afzal M.I."/>
            <person name="Rahman A."/>
            <person name="Kergourlay G."/>
            <person name="Champomier-Verges M.C."/>
            <person name="Zagorec M."/>
            <person name="Dalgaard P."/>
            <person name="Leisner J.J."/>
            <person name="Prevost H."/>
            <person name="Revol-Junelles A.M."/>
            <person name="Borges F."/>
        </authorList>
    </citation>
    <scope>NUCLEOTIDE SEQUENCE</scope>
    <source>
        <strain evidence="3">LMA28</strain>
    </source>
</reference>
<dbReference type="AlphaFoldDB" id="K8EJJ0"/>
<keyword evidence="3" id="KW-1185">Reference proteome</keyword>
<accession>K8EJJ0</accession>
<feature type="transmembrane region" description="Helical" evidence="1">
    <location>
        <begin position="354"/>
        <end position="372"/>
    </location>
</feature>
<sequence>MFGFFGLFVPGTKVYNIILIGMFGYNLTYLFLELINSKRIIKKTKSERKFIKNRFMLLQTIAFIYLFFSSLKTFIMIRNGYDYSQIRYDYFQLNGYETSNLVSVYFRTYILQAIVFLGIIISGFELFKKNRNKLIIYVSIINVLMLIFINSGRTIIFQLVLVILFSYLLRPKNNKITKKIKFMTFSMASFFMFLTVFITNLRNYKDESAILATTRTIVTYFLGSLTFLEYNINEFLKTGESYLYGRGFLGGIIDPFINVVNILGFENIRSSGEIINEITGKFSYVGTTTYYNAFSTMFFVFFVDFGYIGVFICTSFFAFLSYFIYLGYNKSEDNYSKGLLIIILYGTIYSSFRWIFLFPWVIILIILLKFCFKKSKKGKLLNE</sequence>
<feature type="transmembrane region" description="Helical" evidence="1">
    <location>
        <begin position="109"/>
        <end position="127"/>
    </location>
</feature>
<keyword evidence="1" id="KW-0812">Transmembrane</keyword>
<dbReference type="KEGG" id="cml:BN424_2575"/>
<organism evidence="2 3">
    <name type="scientific">Carnobacterium maltaromaticum LMA28</name>
    <dbReference type="NCBI Taxonomy" id="1234679"/>
    <lineage>
        <taxon>Bacteria</taxon>
        <taxon>Bacillati</taxon>
        <taxon>Bacillota</taxon>
        <taxon>Bacilli</taxon>
        <taxon>Lactobacillales</taxon>
        <taxon>Carnobacteriaceae</taxon>
        <taxon>Carnobacterium</taxon>
    </lineage>
</organism>
<feature type="transmembrane region" description="Helical" evidence="1">
    <location>
        <begin position="55"/>
        <end position="77"/>
    </location>
</feature>
<dbReference type="Proteomes" id="UP000000212">
    <property type="component" value="Chromosome"/>
</dbReference>
<dbReference type="EMBL" id="HE999757">
    <property type="protein sequence ID" value="CCO12013.2"/>
    <property type="molecule type" value="Genomic_DNA"/>
</dbReference>
<feature type="transmembrane region" description="Helical" evidence="1">
    <location>
        <begin position="134"/>
        <end position="149"/>
    </location>
</feature>
<dbReference type="HOGENOM" id="CLU_720980_0_0_9"/>
<evidence type="ECO:0000313" key="2">
    <source>
        <dbReference type="EMBL" id="CCO12013.2"/>
    </source>
</evidence>
<keyword evidence="1" id="KW-1133">Transmembrane helix</keyword>
<feature type="transmembrane region" description="Helical" evidence="1">
    <location>
        <begin position="298"/>
        <end position="325"/>
    </location>
</feature>
<feature type="transmembrane region" description="Helical" evidence="1">
    <location>
        <begin position="14"/>
        <end position="35"/>
    </location>
</feature>
<dbReference type="STRING" id="1234679.BN424_2575"/>
<protein>
    <submittedName>
        <fullName evidence="2">Membrane protein</fullName>
    </submittedName>
</protein>
<feature type="transmembrane region" description="Helical" evidence="1">
    <location>
        <begin position="155"/>
        <end position="170"/>
    </location>
</feature>
<evidence type="ECO:0000256" key="1">
    <source>
        <dbReference type="SAM" id="Phobius"/>
    </source>
</evidence>
<dbReference type="NCBIfam" id="TIGR04370">
    <property type="entry name" value="glyco_rpt_poly"/>
    <property type="match status" value="1"/>
</dbReference>
<name>K8EJJ0_CARML</name>
<keyword evidence="1" id="KW-0472">Membrane</keyword>
<dbReference type="eggNOG" id="ENOG5033BBE">
    <property type="taxonomic scope" value="Bacteria"/>
</dbReference>
<feature type="transmembrane region" description="Helical" evidence="1">
    <location>
        <begin position="182"/>
        <end position="202"/>
    </location>
</feature>
<proteinExistence type="predicted"/>
<gene>
    <name evidence="2" type="ORF">BN424_2575</name>
</gene>